<feature type="domain" description="C2H2-type" evidence="13">
    <location>
        <begin position="409"/>
        <end position="436"/>
    </location>
</feature>
<dbReference type="Pfam" id="PF00096">
    <property type="entry name" value="zf-C2H2"/>
    <property type="match status" value="12"/>
</dbReference>
<dbReference type="Proteomes" id="UP000193380">
    <property type="component" value="Unassembled WGS sequence"/>
</dbReference>
<feature type="domain" description="C2H2-type" evidence="13">
    <location>
        <begin position="1366"/>
        <end position="1393"/>
    </location>
</feature>
<dbReference type="EMBL" id="FR905630">
    <property type="protein sequence ID" value="CDQ80620.1"/>
    <property type="molecule type" value="Genomic_DNA"/>
</dbReference>
<dbReference type="FunFam" id="3.30.160.60:FF:000065">
    <property type="entry name" value="B-cell CLL/lymphoma 6, member B"/>
    <property type="match status" value="2"/>
</dbReference>
<feature type="domain" description="C2H2-type" evidence="13">
    <location>
        <begin position="564"/>
        <end position="586"/>
    </location>
</feature>
<feature type="domain" description="C2H2-type" evidence="13">
    <location>
        <begin position="697"/>
        <end position="724"/>
    </location>
</feature>
<feature type="domain" description="C2H2-type" evidence="13">
    <location>
        <begin position="966"/>
        <end position="993"/>
    </location>
</feature>
<feature type="domain" description="C2H2-type" evidence="13">
    <location>
        <begin position="1054"/>
        <end position="1082"/>
    </location>
</feature>
<protein>
    <recommendedName>
        <fullName evidence="13">C2H2-type domain-containing protein</fullName>
    </recommendedName>
</protein>
<dbReference type="GO" id="GO:0003677">
    <property type="term" value="F:DNA binding"/>
    <property type="evidence" value="ECO:0007669"/>
    <property type="project" value="UniProtKB-KW"/>
</dbReference>
<evidence type="ECO:0000256" key="1">
    <source>
        <dbReference type="ARBA" id="ARBA00004123"/>
    </source>
</evidence>
<feature type="domain" description="C2H2-type" evidence="13">
    <location>
        <begin position="854"/>
        <end position="882"/>
    </location>
</feature>
<keyword evidence="6" id="KW-0862">Zinc</keyword>
<dbReference type="InterPro" id="IPR013087">
    <property type="entry name" value="Znf_C2H2_type"/>
</dbReference>
<dbReference type="Gene3D" id="3.30.160.60">
    <property type="entry name" value="Classic Zinc Finger"/>
    <property type="match status" value="24"/>
</dbReference>
<feature type="domain" description="C2H2-type" evidence="13">
    <location>
        <begin position="1310"/>
        <end position="1337"/>
    </location>
</feature>
<reference evidence="14" key="1">
    <citation type="journal article" date="2014" name="Nat. Commun.">
        <title>The rainbow trout genome provides novel insights into evolution after whole-genome duplication in vertebrates.</title>
        <authorList>
            <person name="Berthelot C."/>
            <person name="Brunet F."/>
            <person name="Chalopin D."/>
            <person name="Juanchich A."/>
            <person name="Bernard M."/>
            <person name="Noel B."/>
            <person name="Bento P."/>
            <person name="Da Silva C."/>
            <person name="Labadie K."/>
            <person name="Alberti A."/>
            <person name="Aury J.M."/>
            <person name="Louis A."/>
            <person name="Dehais P."/>
            <person name="Bardou P."/>
            <person name="Montfort J."/>
            <person name="Klopp C."/>
            <person name="Cabau C."/>
            <person name="Gaspin C."/>
            <person name="Thorgaard G.H."/>
            <person name="Boussaha M."/>
            <person name="Quillet E."/>
            <person name="Guyomard R."/>
            <person name="Galiana D."/>
            <person name="Bobe J."/>
            <person name="Volff J.N."/>
            <person name="Genet C."/>
            <person name="Wincker P."/>
            <person name="Jaillon O."/>
            <person name="Roest Crollius H."/>
            <person name="Guiguen Y."/>
        </authorList>
    </citation>
    <scope>NUCLEOTIDE SEQUENCE [LARGE SCALE GENOMIC DNA]</scope>
</reference>
<dbReference type="FunFam" id="3.30.160.60:FF:001009">
    <property type="entry name" value="Zinc finger protein 26"/>
    <property type="match status" value="1"/>
</dbReference>
<feature type="domain" description="C2H2-type" evidence="13">
    <location>
        <begin position="1251"/>
        <end position="1273"/>
    </location>
</feature>
<organism evidence="14 15">
    <name type="scientific">Oncorhynchus mykiss</name>
    <name type="common">Rainbow trout</name>
    <name type="synonym">Salmo gairdneri</name>
    <dbReference type="NCBI Taxonomy" id="8022"/>
    <lineage>
        <taxon>Eukaryota</taxon>
        <taxon>Metazoa</taxon>
        <taxon>Chordata</taxon>
        <taxon>Craniata</taxon>
        <taxon>Vertebrata</taxon>
        <taxon>Euteleostomi</taxon>
        <taxon>Actinopterygii</taxon>
        <taxon>Neopterygii</taxon>
        <taxon>Teleostei</taxon>
        <taxon>Protacanthopterygii</taxon>
        <taxon>Salmoniformes</taxon>
        <taxon>Salmonidae</taxon>
        <taxon>Salmoninae</taxon>
        <taxon>Oncorhynchus</taxon>
    </lineage>
</organism>
<feature type="domain" description="C2H2-type" evidence="13">
    <location>
        <begin position="911"/>
        <end position="938"/>
    </location>
</feature>
<proteinExistence type="inferred from homology"/>
<feature type="domain" description="C2H2-type" evidence="13">
    <location>
        <begin position="1026"/>
        <end position="1053"/>
    </location>
</feature>
<gene>
    <name evidence="14" type="ORF">GSONMT00043734001</name>
</gene>
<feature type="domain" description="C2H2-type" evidence="13">
    <location>
        <begin position="523"/>
        <end position="552"/>
    </location>
</feature>
<evidence type="ECO:0000256" key="10">
    <source>
        <dbReference type="ARBA" id="ARBA00023242"/>
    </source>
</evidence>
<dbReference type="SUPFAM" id="SSF57667">
    <property type="entry name" value="beta-beta-alpha zinc fingers"/>
    <property type="match status" value="20"/>
</dbReference>
<dbReference type="GO" id="GO:0008270">
    <property type="term" value="F:zinc ion binding"/>
    <property type="evidence" value="ECO:0007669"/>
    <property type="project" value="UniProtKB-KW"/>
</dbReference>
<evidence type="ECO:0000256" key="5">
    <source>
        <dbReference type="ARBA" id="ARBA00022771"/>
    </source>
</evidence>
<dbReference type="FunFam" id="3.30.160.60:FF:000056">
    <property type="entry name" value="Zinc finger and SCAN domain-containing 20"/>
    <property type="match status" value="1"/>
</dbReference>
<comment type="subcellular location">
    <subcellularLocation>
        <location evidence="1">Nucleus</location>
    </subcellularLocation>
</comment>
<evidence type="ECO:0000256" key="9">
    <source>
        <dbReference type="ARBA" id="ARBA00023163"/>
    </source>
</evidence>
<feature type="domain" description="C2H2-type" evidence="13">
    <location>
        <begin position="1337"/>
        <end position="1359"/>
    </location>
</feature>
<evidence type="ECO:0000256" key="7">
    <source>
        <dbReference type="ARBA" id="ARBA00023015"/>
    </source>
</evidence>
<feature type="compositionally biased region" description="Polar residues" evidence="12">
    <location>
        <begin position="85"/>
        <end position="96"/>
    </location>
</feature>
<feature type="region of interest" description="Disordered" evidence="12">
    <location>
        <begin position="84"/>
        <end position="104"/>
    </location>
</feature>
<evidence type="ECO:0000256" key="12">
    <source>
        <dbReference type="SAM" id="MobiDB-lite"/>
    </source>
</evidence>
<dbReference type="PROSITE" id="PS00028">
    <property type="entry name" value="ZINC_FINGER_C2H2_1"/>
    <property type="match status" value="29"/>
</dbReference>
<evidence type="ECO:0000256" key="2">
    <source>
        <dbReference type="ARBA" id="ARBA00006991"/>
    </source>
</evidence>
<feature type="domain" description="C2H2-type" evidence="13">
    <location>
        <begin position="382"/>
        <end position="409"/>
    </location>
</feature>
<feature type="domain" description="C2H2-type" evidence="13">
    <location>
        <begin position="1434"/>
        <end position="1461"/>
    </location>
</feature>
<feature type="domain" description="C2H2-type" evidence="13">
    <location>
        <begin position="828"/>
        <end position="846"/>
    </location>
</feature>
<keyword evidence="4" id="KW-0677">Repeat</keyword>
<feature type="region of interest" description="Disordered" evidence="12">
    <location>
        <begin position="206"/>
        <end position="234"/>
    </location>
</feature>
<keyword evidence="8" id="KW-0238">DNA-binding</keyword>
<feature type="domain" description="C2H2-type" evidence="13">
    <location>
        <begin position="1137"/>
        <end position="1164"/>
    </location>
</feature>
<feature type="domain" description="C2H2-type" evidence="13">
    <location>
        <begin position="467"/>
        <end position="494"/>
    </location>
</feature>
<evidence type="ECO:0000256" key="4">
    <source>
        <dbReference type="ARBA" id="ARBA00022737"/>
    </source>
</evidence>
<evidence type="ECO:0000313" key="15">
    <source>
        <dbReference type="Proteomes" id="UP000193380"/>
    </source>
</evidence>
<feature type="domain" description="C2H2-type" evidence="13">
    <location>
        <begin position="1223"/>
        <end position="1250"/>
    </location>
</feature>
<dbReference type="FunFam" id="3.30.160.60:FF:000446">
    <property type="entry name" value="Zinc finger protein"/>
    <property type="match status" value="1"/>
</dbReference>
<keyword evidence="7" id="KW-0805">Transcription regulation</keyword>
<feature type="domain" description="C2H2-type" evidence="13">
    <location>
        <begin position="1165"/>
        <end position="1192"/>
    </location>
</feature>
<feature type="domain" description="C2H2-type" evidence="13">
    <location>
        <begin position="1192"/>
        <end position="1219"/>
    </location>
</feature>
<dbReference type="STRING" id="8022.A0A060XUM5"/>
<name>A0A060XUM5_ONCMY</name>
<keyword evidence="10" id="KW-0539">Nucleus</keyword>
<dbReference type="InterPro" id="IPR036236">
    <property type="entry name" value="Znf_C2H2_sf"/>
</dbReference>
<evidence type="ECO:0000256" key="3">
    <source>
        <dbReference type="ARBA" id="ARBA00022723"/>
    </source>
</evidence>
<dbReference type="FunFam" id="3.30.160.60:FF:000100">
    <property type="entry name" value="Zinc finger 45-like"/>
    <property type="match status" value="3"/>
</dbReference>
<dbReference type="GO" id="GO:0005634">
    <property type="term" value="C:nucleus"/>
    <property type="evidence" value="ECO:0007669"/>
    <property type="project" value="UniProtKB-SubCell"/>
</dbReference>
<feature type="domain" description="C2H2-type" evidence="13">
    <location>
        <begin position="651"/>
        <end position="678"/>
    </location>
</feature>
<dbReference type="FunFam" id="3.30.160.60:FF:000965">
    <property type="entry name" value="Neurotrophin receptor-interacting factor homolog"/>
    <property type="match status" value="1"/>
</dbReference>
<comment type="similarity">
    <text evidence="2">Belongs to the krueppel C2H2-type zinc-finger protein family.</text>
</comment>
<sequence length="1519" mass="175581">MDSQGINASNAQDSDNKLNDNTCAFEYQDSVKDNDSLKVAGQENCKSSSVICGLGLGGSNQTFESCLEFPENQSLKTRFQEIVGSGTQSTNSTYEESASGGKEGHSSFDFLERCLGLNNFGIEQKSCVENEWLRPMDESNVSSCLEEDQASQQNLMRHIEPPDLVRAGLENTRETFHKVFTADDEQEPPVLSECYCEPLSREDCMRDTEGNLEGGETGSIDSTGLNQEGEDSTIDNIEDERDFEDLPALLKSSLHMRKSMHPIVLLRNFKLKNDTDVAYQCAACQQATQSIDHLIEHHHCNHSENKFNFCQTCGTYLTCDSLAKKHQCGIIAENAQLSSNMKPQKRKSTGHAFHKCRYCTQTFYRLCDYNKHVQSHSGRTEHTCHRCGSNFSQCCSLNRHLRAETNEKFKCPLCPRLFKYSYNRSRHLREHEVSNQPFSCLFCGKWFNTSYSLKKHICSMHMGDKPYRCLECGKRFGKEIHLVAHKKVHQRRIQCTCPFCKRLFSSRTSLVRHIRIHTGEKPFSCQSCGEPFRRKEYLQLHQEKCPESEEVSSKSLVTRIRKVYKCSYCPREFEKLPRLLLHHNGHMQNTVTPCPKCGKCYRQRRKLHERLCNGSNIKSIEPVSTKTCNSAKPLQNNTIEIGTSSREKLQHKCPHCPSKFKYRSFLLRHIGSHTGERSYPCMHCGHSYGIHASLGEYKCNICTKIFMKSRNLRRHILTHTEVKPYRCKACDSSFSRHDHLKLHQRKRQRFDCSICSKIFPSHSIMARHIAMSHAIRTVSSFTHEKSLKRQINIGAYKRKFKCTFCPRLFKSGEQLRVHTRLHTGEKPFGCSNCGERFIRRDYLQRHLNSPPKGFSCANCSARFLLFSQLQQHFLNTHRDAPTNQASPLQEQLSTMKNIKEDDRNNDMNKPIKCPQCNINFGNKGGFARHMRTHLGQYPFNCKKCSKGFWNKNLCRTHVRKFPGNKYQCSECDRSFTDGLLLISHLEDHGREELERKKKFCQPCGKTFANPSDLARHMRGHWNEKTFSCPQCPQTFPCPSDLDIHRTCHDSNRPFVCKECQQRFWTSQSLENHQSQAHSKERIYTCHVCNKNYSIRKSLEDHQRCHLGEKPHECAECGKCFFQAGQLQQHLRSHKSEYQCQICGRGFVSLFALRKHKHTHGKSRQHRCSKCPLSFTGPSQLAEHMGTHRDDNFPCDICDRTFSCKMSRAEHRKIHIETEDHLQYRCGVCDERFKEPEQLSEHGCLAARERPYSCQECNKHFLHASHLNKHELSHYQIPQSYVYRCNQCHMSFNYRHNFVSHLNEHEKRTIYKCPICSHMFAHAIELASHLSIHSENTFACSVCKLTFPTKSKLAEHERSHLTAATQYECTECGQSFLGSDFPHHHCAQHHNERPFKCQSCGKTFALKRYLRDHERRQHKFGTERADPTYKATDSYKCSVCPKTLTSAHDLSLHMKVHTEQESGGDHRCDMCYKSFSRLSLLGQHQESHVGQVVYECTECDKAFAFPHLLEEHQKTHAAGP</sequence>
<feature type="domain" description="C2H2-type" evidence="13">
    <location>
        <begin position="1493"/>
        <end position="1519"/>
    </location>
</feature>
<dbReference type="PANTHER" id="PTHR24377">
    <property type="entry name" value="IP01015P-RELATED"/>
    <property type="match status" value="1"/>
</dbReference>
<evidence type="ECO:0000313" key="14">
    <source>
        <dbReference type="EMBL" id="CDQ80620.1"/>
    </source>
</evidence>
<feature type="domain" description="C2H2-type" evidence="13">
    <location>
        <begin position="1083"/>
        <end position="1110"/>
    </location>
</feature>
<evidence type="ECO:0000256" key="6">
    <source>
        <dbReference type="ARBA" id="ARBA00022833"/>
    </source>
</evidence>
<feature type="domain" description="C2H2-type" evidence="13">
    <location>
        <begin position="1111"/>
        <end position="1138"/>
    </location>
</feature>
<feature type="domain" description="C2H2-type" evidence="13">
    <location>
        <begin position="1465"/>
        <end position="1492"/>
    </location>
</feature>
<dbReference type="SMART" id="SM00355">
    <property type="entry name" value="ZnF_C2H2"/>
    <property type="match status" value="37"/>
</dbReference>
<dbReference type="InterPro" id="IPR050826">
    <property type="entry name" value="Krueppel_C2H2_ZnFinger"/>
</dbReference>
<reference evidence="14" key="2">
    <citation type="submission" date="2014-03" db="EMBL/GenBank/DDBJ databases">
        <authorList>
            <person name="Genoscope - CEA"/>
        </authorList>
    </citation>
    <scope>NUCLEOTIDE SEQUENCE</scope>
</reference>
<feature type="domain" description="C2H2-type" evidence="13">
    <location>
        <begin position="279"/>
        <end position="307"/>
    </location>
</feature>
<feature type="domain" description="C2H2-type" evidence="13">
    <location>
        <begin position="725"/>
        <end position="745"/>
    </location>
</feature>
<feature type="domain" description="C2H2-type" evidence="13">
    <location>
        <begin position="800"/>
        <end position="827"/>
    </location>
</feature>
<dbReference type="PaxDb" id="8022-A0A060XUM5"/>
<feature type="domain" description="C2H2-type" evidence="13">
    <location>
        <begin position="438"/>
        <end position="466"/>
    </location>
</feature>
<keyword evidence="9" id="KW-0804">Transcription</keyword>
<feature type="domain" description="C2H2-type" evidence="13">
    <location>
        <begin position="750"/>
        <end position="774"/>
    </location>
</feature>
<feature type="domain" description="C2H2-type" evidence="13">
    <location>
        <begin position="354"/>
        <end position="381"/>
    </location>
</feature>
<keyword evidence="5 11" id="KW-0863">Zinc-finger</keyword>
<evidence type="ECO:0000256" key="8">
    <source>
        <dbReference type="ARBA" id="ARBA00023125"/>
    </source>
</evidence>
<feature type="domain" description="C2H2-type" evidence="13">
    <location>
        <begin position="998"/>
        <end position="1025"/>
    </location>
</feature>
<feature type="domain" description="C2H2-type" evidence="13">
    <location>
        <begin position="493"/>
        <end position="522"/>
    </location>
</feature>
<feature type="domain" description="C2H2-type" evidence="13">
    <location>
        <begin position="1282"/>
        <end position="1309"/>
    </location>
</feature>
<evidence type="ECO:0000256" key="11">
    <source>
        <dbReference type="PROSITE-ProRule" id="PRU00042"/>
    </source>
</evidence>
<evidence type="ECO:0000259" key="13">
    <source>
        <dbReference type="PROSITE" id="PS50157"/>
    </source>
</evidence>
<feature type="domain" description="C2H2-type" evidence="13">
    <location>
        <begin position="1394"/>
        <end position="1417"/>
    </location>
</feature>
<dbReference type="PROSITE" id="PS50157">
    <property type="entry name" value="ZINC_FINGER_C2H2_2"/>
    <property type="match status" value="36"/>
</dbReference>
<accession>A0A060XUM5</accession>
<keyword evidence="3" id="KW-0479">Metal-binding</keyword>